<dbReference type="GO" id="GO:0016491">
    <property type="term" value="F:oxidoreductase activity"/>
    <property type="evidence" value="ECO:0007669"/>
    <property type="project" value="UniProtKB-KW"/>
</dbReference>
<dbReference type="InParanoid" id="W3X5N5"/>
<evidence type="ECO:0000256" key="1">
    <source>
        <dbReference type="ARBA" id="ARBA00009333"/>
    </source>
</evidence>
<evidence type="ECO:0000313" key="5">
    <source>
        <dbReference type="EMBL" id="ETS81319.1"/>
    </source>
</evidence>
<dbReference type="OMA" id="HMHMIPT"/>
<protein>
    <recommendedName>
        <fullName evidence="4">FAD/NAD(P)-binding domain-containing protein</fullName>
    </recommendedName>
</protein>
<keyword evidence="6" id="KW-1185">Reference proteome</keyword>
<name>W3X5N5_PESFW</name>
<dbReference type="EMBL" id="KI912112">
    <property type="protein sequence ID" value="ETS81319.1"/>
    <property type="molecule type" value="Genomic_DNA"/>
</dbReference>
<dbReference type="Gene3D" id="3.50.50.60">
    <property type="entry name" value="FAD/NAD(P)-binding domain"/>
    <property type="match status" value="2"/>
</dbReference>
<sequence length="314" mass="33825">MTLIDVAVIGGGPAGLSAASTLARQLHTVTVFDSQVYRNARSSSMHMVPGWENKDPKDFRASAKNDIVANYSTVEFTNLGVTKIEKKNDAHFMVSDSNGKEWQFHKIILAVGSSNIFPSIDGYEKLWGERIFHCLFCKGYEDRGADSAGILAVPPLVIHPLVVHMAMDAARLAKRVTIYTHGNEDLEKQLASIASTRFIIEPRPIQKLVQSPDSKSVIVEFGDGSSKQETFLAHSPQTSVQGPLVSDLGISLTPMGDIVADAPMHQTSVRGVFAAGDCITPYKVIPGAISSGCNAAVAASAQLHAEEYGQPPMF</sequence>
<keyword evidence="2" id="KW-0285">Flavoprotein</keyword>
<evidence type="ECO:0000256" key="3">
    <source>
        <dbReference type="ARBA" id="ARBA00023002"/>
    </source>
</evidence>
<accession>W3X5N5</accession>
<keyword evidence="3" id="KW-0560">Oxidoreductase</keyword>
<comment type="similarity">
    <text evidence="1">Belongs to the class-II pyridine nucleotide-disulfide oxidoreductase family.</text>
</comment>
<dbReference type="Pfam" id="PF07992">
    <property type="entry name" value="Pyr_redox_2"/>
    <property type="match status" value="1"/>
</dbReference>
<dbReference type="KEGG" id="pfy:PFICI_06321"/>
<dbReference type="STRING" id="1229662.W3X5N5"/>
<dbReference type="InterPro" id="IPR036188">
    <property type="entry name" value="FAD/NAD-bd_sf"/>
</dbReference>
<evidence type="ECO:0000313" key="6">
    <source>
        <dbReference type="Proteomes" id="UP000030651"/>
    </source>
</evidence>
<dbReference type="AlphaFoldDB" id="W3X5N5"/>
<dbReference type="InterPro" id="IPR050097">
    <property type="entry name" value="Ferredoxin-NADP_redctase_2"/>
</dbReference>
<dbReference type="HOGENOM" id="CLU_031864_5_0_1"/>
<dbReference type="PRINTS" id="PR00469">
    <property type="entry name" value="PNDRDTASEII"/>
</dbReference>
<feature type="domain" description="FAD/NAD(P)-binding" evidence="4">
    <location>
        <begin position="5"/>
        <end position="292"/>
    </location>
</feature>
<organism evidence="5 6">
    <name type="scientific">Pestalotiopsis fici (strain W106-1 / CGMCC3.15140)</name>
    <dbReference type="NCBI Taxonomy" id="1229662"/>
    <lineage>
        <taxon>Eukaryota</taxon>
        <taxon>Fungi</taxon>
        <taxon>Dikarya</taxon>
        <taxon>Ascomycota</taxon>
        <taxon>Pezizomycotina</taxon>
        <taxon>Sordariomycetes</taxon>
        <taxon>Xylariomycetidae</taxon>
        <taxon>Amphisphaeriales</taxon>
        <taxon>Sporocadaceae</taxon>
        <taxon>Pestalotiopsis</taxon>
    </lineage>
</organism>
<gene>
    <name evidence="5" type="ORF">PFICI_06321</name>
</gene>
<dbReference type="PANTHER" id="PTHR48105">
    <property type="entry name" value="THIOREDOXIN REDUCTASE 1-RELATED-RELATED"/>
    <property type="match status" value="1"/>
</dbReference>
<dbReference type="GO" id="GO:0097237">
    <property type="term" value="P:cellular response to toxic substance"/>
    <property type="evidence" value="ECO:0007669"/>
    <property type="project" value="UniProtKB-ARBA"/>
</dbReference>
<reference evidence="6" key="1">
    <citation type="journal article" date="2015" name="BMC Genomics">
        <title>Genomic and transcriptomic analysis of the endophytic fungus Pestalotiopsis fici reveals its lifestyle and high potential for synthesis of natural products.</title>
        <authorList>
            <person name="Wang X."/>
            <person name="Zhang X."/>
            <person name="Liu L."/>
            <person name="Xiang M."/>
            <person name="Wang W."/>
            <person name="Sun X."/>
            <person name="Che Y."/>
            <person name="Guo L."/>
            <person name="Liu G."/>
            <person name="Guo L."/>
            <person name="Wang C."/>
            <person name="Yin W.B."/>
            <person name="Stadler M."/>
            <person name="Zhang X."/>
            <person name="Liu X."/>
        </authorList>
    </citation>
    <scope>NUCLEOTIDE SEQUENCE [LARGE SCALE GENOMIC DNA]</scope>
    <source>
        <strain evidence="6">W106-1 / CGMCC3.15140</strain>
    </source>
</reference>
<dbReference type="Proteomes" id="UP000030651">
    <property type="component" value="Unassembled WGS sequence"/>
</dbReference>
<dbReference type="SUPFAM" id="SSF51905">
    <property type="entry name" value="FAD/NAD(P)-binding domain"/>
    <property type="match status" value="1"/>
</dbReference>
<dbReference type="eggNOG" id="ENOG502SMA0">
    <property type="taxonomic scope" value="Eukaryota"/>
</dbReference>
<dbReference type="InterPro" id="IPR023753">
    <property type="entry name" value="FAD/NAD-binding_dom"/>
</dbReference>
<evidence type="ECO:0000259" key="4">
    <source>
        <dbReference type="Pfam" id="PF07992"/>
    </source>
</evidence>
<dbReference type="RefSeq" id="XP_007833093.1">
    <property type="nucleotide sequence ID" value="XM_007834902.1"/>
</dbReference>
<proteinExistence type="inferred from homology"/>
<evidence type="ECO:0000256" key="2">
    <source>
        <dbReference type="ARBA" id="ARBA00022630"/>
    </source>
</evidence>
<dbReference type="GeneID" id="19271334"/>
<dbReference type="PRINTS" id="PR00368">
    <property type="entry name" value="FADPNR"/>
</dbReference>
<dbReference type="OrthoDB" id="10260355at2759"/>